<feature type="compositionally biased region" description="Polar residues" evidence="2">
    <location>
        <begin position="276"/>
        <end position="289"/>
    </location>
</feature>
<evidence type="ECO:0000256" key="1">
    <source>
        <dbReference type="SAM" id="Coils"/>
    </source>
</evidence>
<keyword evidence="1" id="KW-0175">Coiled coil</keyword>
<gene>
    <name evidence="4" type="ORF">AB675_798</name>
</gene>
<accession>A0A0N1P3R7</accession>
<feature type="domain" description="Inner kinetochore subunit AME1" evidence="3">
    <location>
        <begin position="404"/>
        <end position="574"/>
    </location>
</feature>
<feature type="compositionally biased region" description="Polar residues" evidence="2">
    <location>
        <begin position="75"/>
        <end position="90"/>
    </location>
</feature>
<dbReference type="Proteomes" id="UP000038010">
    <property type="component" value="Unassembled WGS sequence"/>
</dbReference>
<dbReference type="RefSeq" id="XP_018005646.1">
    <property type="nucleotide sequence ID" value="XM_018148399.1"/>
</dbReference>
<evidence type="ECO:0000259" key="3">
    <source>
        <dbReference type="Pfam" id="PF20994"/>
    </source>
</evidence>
<dbReference type="GeneID" id="28740268"/>
<feature type="compositionally biased region" description="Acidic residues" evidence="2">
    <location>
        <begin position="307"/>
        <end position="318"/>
    </location>
</feature>
<evidence type="ECO:0000256" key="2">
    <source>
        <dbReference type="SAM" id="MobiDB-lite"/>
    </source>
</evidence>
<name>A0A0N1P3R7_9EURO</name>
<reference evidence="4 5" key="1">
    <citation type="submission" date="2015-06" db="EMBL/GenBank/DDBJ databases">
        <title>Draft genome of the ant-associated black yeast Phialophora attae CBS 131958.</title>
        <authorList>
            <person name="Moreno L.F."/>
            <person name="Stielow B.J."/>
            <person name="de Hoog S."/>
            <person name="Vicente V.A."/>
            <person name="Weiss V.A."/>
            <person name="de Vries M."/>
            <person name="Cruz L.M."/>
            <person name="Souza E.M."/>
        </authorList>
    </citation>
    <scope>NUCLEOTIDE SEQUENCE [LARGE SCALE GENOMIC DNA]</scope>
    <source>
        <strain evidence="4 5">CBS 131958</strain>
    </source>
</reference>
<feature type="compositionally biased region" description="Basic and acidic residues" evidence="2">
    <location>
        <begin position="172"/>
        <end position="182"/>
    </location>
</feature>
<dbReference type="AlphaFoldDB" id="A0A0N1P3R7"/>
<feature type="compositionally biased region" description="Basic residues" evidence="2">
    <location>
        <begin position="238"/>
        <end position="260"/>
    </location>
</feature>
<dbReference type="OrthoDB" id="5377952at2759"/>
<protein>
    <recommendedName>
        <fullName evidence="3">Inner kinetochore subunit AME1 domain-containing protein</fullName>
    </recommendedName>
</protein>
<proteinExistence type="predicted"/>
<feature type="region of interest" description="Disordered" evidence="2">
    <location>
        <begin position="1"/>
        <end position="369"/>
    </location>
</feature>
<dbReference type="InterPro" id="IPR048743">
    <property type="entry name" value="AME1"/>
</dbReference>
<evidence type="ECO:0000313" key="4">
    <source>
        <dbReference type="EMBL" id="KPI45683.1"/>
    </source>
</evidence>
<sequence length="582" mass="65355">MASHQRNERLLMRQRGAGRDVPVTDFNLNFGFQSTRVSGRSSRSRSKTPGRQPQKAPRNSQASVRSRRSASAVSNTQPSVAPKEQVQSQERPTKRRRTTIAPWGEVLEEIEQVPEPVQVGSDEGYQSDGGAPEQPGGDSNDKENDTPGQQKRPLKKKKRKSIGQQSERNKKRLSDQRKREAGQRLSAGPAPPFISVPEDDHPDQSNIVVSGDVNEPESDVQDGSVRTESPVAAVKPTISRKRRGKRKSITFEHQRKKRRISQQSSEAADDDGSEVALSQVTRAISNRRTASAPRISASRSVSPLEYREEDASEDDYAEVDGSPDPTTPTTRNRSKAGRKEKGSQAAKRASHSNGKASFPILTHRLTNSHMLPRIDEAGESDLDSEDERARESQLKLATERPVPNAVDVLAQYCREMVETEVKRLEVGVSSNRAERKRKQTAVERVGQELNDRLFEMSDAIEARIQLEVQARRAKKEKAELQAQWLQLRAQREDVALRCDHIRQQNWQRDREREAKWTISEAARQTEMELDRSEEQTEESLEYLLRTVAVDVSNSQGGGGLLDQIKSFNTRLERMAGVLEGRT</sequence>
<keyword evidence="5" id="KW-1185">Reference proteome</keyword>
<feature type="compositionally biased region" description="Basic residues" evidence="2">
    <location>
        <begin position="152"/>
        <end position="161"/>
    </location>
</feature>
<feature type="coiled-coil region" evidence="1">
    <location>
        <begin position="456"/>
        <end position="490"/>
    </location>
</feature>
<dbReference type="Pfam" id="PF20994">
    <property type="entry name" value="CENPU"/>
    <property type="match status" value="1"/>
</dbReference>
<organism evidence="4 5">
    <name type="scientific">Cyphellophora attinorum</name>
    <dbReference type="NCBI Taxonomy" id="1664694"/>
    <lineage>
        <taxon>Eukaryota</taxon>
        <taxon>Fungi</taxon>
        <taxon>Dikarya</taxon>
        <taxon>Ascomycota</taxon>
        <taxon>Pezizomycotina</taxon>
        <taxon>Eurotiomycetes</taxon>
        <taxon>Chaetothyriomycetidae</taxon>
        <taxon>Chaetothyriales</taxon>
        <taxon>Cyphellophoraceae</taxon>
        <taxon>Cyphellophora</taxon>
    </lineage>
</organism>
<dbReference type="STRING" id="1664694.A0A0N1P3R7"/>
<comment type="caution">
    <text evidence="4">The sequence shown here is derived from an EMBL/GenBank/DDBJ whole genome shotgun (WGS) entry which is preliminary data.</text>
</comment>
<dbReference type="EMBL" id="LFJN01000001">
    <property type="protein sequence ID" value="KPI45683.1"/>
    <property type="molecule type" value="Genomic_DNA"/>
</dbReference>
<feature type="compositionally biased region" description="Polar residues" evidence="2">
    <location>
        <begin position="49"/>
        <end position="61"/>
    </location>
</feature>
<dbReference type="VEuPathDB" id="FungiDB:AB675_798"/>
<evidence type="ECO:0000313" key="5">
    <source>
        <dbReference type="Proteomes" id="UP000038010"/>
    </source>
</evidence>
<feature type="compositionally biased region" description="Basic and acidic residues" evidence="2">
    <location>
        <begin position="1"/>
        <end position="11"/>
    </location>
</feature>